<feature type="compositionally biased region" description="Low complexity" evidence="1">
    <location>
        <begin position="1"/>
        <end position="11"/>
    </location>
</feature>
<dbReference type="KEGG" id="cee:CENDO_03055"/>
<evidence type="ECO:0000313" key="3">
    <source>
        <dbReference type="Proteomes" id="UP000296352"/>
    </source>
</evidence>
<evidence type="ECO:0008006" key="4">
    <source>
        <dbReference type="Google" id="ProtNLM"/>
    </source>
</evidence>
<dbReference type="NCBIfam" id="TIGR03624">
    <property type="entry name" value="putative hydrolase"/>
    <property type="match status" value="1"/>
</dbReference>
<name>A0A4P7QEK0_9CORY</name>
<feature type="compositionally biased region" description="Basic and acidic residues" evidence="1">
    <location>
        <begin position="453"/>
        <end position="476"/>
    </location>
</feature>
<accession>A0A4P7QEK0</accession>
<dbReference type="Proteomes" id="UP000296352">
    <property type="component" value="Chromosome"/>
</dbReference>
<dbReference type="RefSeq" id="WP_136140715.1">
    <property type="nucleotide sequence ID" value="NZ_CP039247.1"/>
</dbReference>
<dbReference type="OrthoDB" id="8478472at2"/>
<feature type="region of interest" description="Disordered" evidence="1">
    <location>
        <begin position="441"/>
        <end position="496"/>
    </location>
</feature>
<dbReference type="Pfam" id="PF10103">
    <property type="entry name" value="Zincin_2"/>
    <property type="match status" value="1"/>
</dbReference>
<dbReference type="InterPro" id="IPR042271">
    <property type="entry name" value="Zinicin_2_N"/>
</dbReference>
<dbReference type="InterPro" id="IPR018766">
    <property type="entry name" value="Zinicin_2"/>
</dbReference>
<gene>
    <name evidence="2" type="ORF">CENDO_03055</name>
</gene>
<dbReference type="AlphaFoldDB" id="A0A4P7QEK0"/>
<feature type="region of interest" description="Disordered" evidence="1">
    <location>
        <begin position="1"/>
        <end position="26"/>
    </location>
</feature>
<evidence type="ECO:0000256" key="1">
    <source>
        <dbReference type="SAM" id="MobiDB-lite"/>
    </source>
</evidence>
<dbReference type="EMBL" id="CP039247">
    <property type="protein sequence ID" value="QCB27909.1"/>
    <property type="molecule type" value="Genomic_DNA"/>
</dbReference>
<keyword evidence="3" id="KW-1185">Reference proteome</keyword>
<organism evidence="2 3">
    <name type="scientific">Corynebacterium endometrii</name>
    <dbReference type="NCBI Taxonomy" id="2488819"/>
    <lineage>
        <taxon>Bacteria</taxon>
        <taxon>Bacillati</taxon>
        <taxon>Actinomycetota</taxon>
        <taxon>Actinomycetes</taxon>
        <taxon>Mycobacteriales</taxon>
        <taxon>Corynebacteriaceae</taxon>
        <taxon>Corynebacterium</taxon>
    </lineage>
</organism>
<reference evidence="2 3" key="1">
    <citation type="submission" date="2019-04" db="EMBL/GenBank/DDBJ databases">
        <title>Corynebacterium endometrii sp. nov., isolated from the uterus of a cow with endometritis.</title>
        <authorList>
            <person name="Ballas P."/>
            <person name="Ruckert C."/>
            <person name="Wagener K."/>
            <person name="Drillich M."/>
            <person name="Kaempfer P."/>
            <person name="Busse H.-J."/>
            <person name="Ehling-Schulz M."/>
        </authorList>
    </citation>
    <scope>NUCLEOTIDE SEQUENCE [LARGE SCALE GENOMIC DNA]</scope>
    <source>
        <strain evidence="2 3">LMM-1653</strain>
    </source>
</reference>
<protein>
    <recommendedName>
        <fullName evidence="4">Hydrolase</fullName>
    </recommendedName>
</protein>
<proteinExistence type="predicted"/>
<dbReference type="SUPFAM" id="SSF55486">
    <property type="entry name" value="Metalloproteases ('zincins'), catalytic domain"/>
    <property type="match status" value="1"/>
</dbReference>
<evidence type="ECO:0000313" key="2">
    <source>
        <dbReference type="EMBL" id="QCB27909.1"/>
    </source>
</evidence>
<dbReference type="Gene3D" id="1.20.150.30">
    <property type="entry name" value="Zincin-like metallopeptidase, N-terminal domain"/>
    <property type="match status" value="1"/>
</dbReference>
<sequence>MNNGFGFSFGNNDDDDDNNRRDQNPFGAFGFGAGGAGGLGDMLNQFGQMLSGMGSDMNSPQGSGPVNYEMAGRIARQQISGDKPVTAEDKRAVEESVRLVELWLDDATSLPSVSGKVAAWNSSEWLEATMPMWQRLVTPVAQHMNDAQLESMPEEAREMMGPLSSMMASMSGMNYGMQLGHALGDLAKQALTGCDFGLPVSPAGTTALLPHNIQSIARDLNVPGQEVLVYIAAREAARQRLFEHVPWLVERLVSSVEEYAMGLVIDTSHIEEATRELNLESGDPQAIQDAISKLQGMDLSPRVTSRNASAVSRLETLLALVEGWTDFVVAEALGERIPSAQKMREAWARRQATGGSADKAFSQVVGIEIGNIRVEQAAELWRRTTVAVGVDKRDSAWNHPDFLPTAEQVDNPASFIDSLLDDADTSGFDEEFAKLEEMLRNPDAAGSSESTSAEDKIPGQESSDKSPEKGQDKDSGDDSGNDDGNAPEQKPNGESK</sequence>
<dbReference type="PANTHER" id="PTHR39420:SF2">
    <property type="entry name" value="HYDROLASE"/>
    <property type="match status" value="1"/>
</dbReference>
<dbReference type="PANTHER" id="PTHR39420">
    <property type="match status" value="1"/>
</dbReference>